<dbReference type="InterPro" id="IPR016445">
    <property type="entry name" value="Rog1_fam"/>
</dbReference>
<feature type="domain" description="DUF676" evidence="4">
    <location>
        <begin position="219"/>
        <end position="428"/>
    </location>
</feature>
<dbReference type="KEGG" id="ctp:CTRG_04028"/>
<reference evidence="5 6" key="1">
    <citation type="journal article" date="2009" name="Nature">
        <title>Evolution of pathogenicity and sexual reproduction in eight Candida genomes.</title>
        <authorList>
            <person name="Butler G."/>
            <person name="Rasmussen M.D."/>
            <person name="Lin M.F."/>
            <person name="Santos M.A."/>
            <person name="Sakthikumar S."/>
            <person name="Munro C.A."/>
            <person name="Rheinbay E."/>
            <person name="Grabherr M."/>
            <person name="Forche A."/>
            <person name="Reedy J.L."/>
            <person name="Agrafioti I."/>
            <person name="Arnaud M.B."/>
            <person name="Bates S."/>
            <person name="Brown A.J."/>
            <person name="Brunke S."/>
            <person name="Costanzo M.C."/>
            <person name="Fitzpatrick D.A."/>
            <person name="de Groot P.W."/>
            <person name="Harris D."/>
            <person name="Hoyer L.L."/>
            <person name="Hube B."/>
            <person name="Klis F.M."/>
            <person name="Kodira C."/>
            <person name="Lennard N."/>
            <person name="Logue M.E."/>
            <person name="Martin R."/>
            <person name="Neiman A.M."/>
            <person name="Nikolaou E."/>
            <person name="Quail M.A."/>
            <person name="Quinn J."/>
            <person name="Santos M.C."/>
            <person name="Schmitzberger F.F."/>
            <person name="Sherlock G."/>
            <person name="Shah P."/>
            <person name="Silverstein K.A."/>
            <person name="Skrzypek M.S."/>
            <person name="Soll D."/>
            <person name="Staggs R."/>
            <person name="Stansfield I."/>
            <person name="Stumpf M.P."/>
            <person name="Sudbery P.E."/>
            <person name="Srikantha T."/>
            <person name="Zeng Q."/>
            <person name="Berman J."/>
            <person name="Berriman M."/>
            <person name="Heitman J."/>
            <person name="Gow N.A."/>
            <person name="Lorenz M.C."/>
            <person name="Birren B.W."/>
            <person name="Kellis M."/>
            <person name="Cuomo C.A."/>
        </authorList>
    </citation>
    <scope>NUCLEOTIDE SEQUENCE [LARGE SCALE GENOMIC DNA]</scope>
    <source>
        <strain evidence="6">ATCC MYA-3404 / T1</strain>
    </source>
</reference>
<proteinExistence type="inferred from homology"/>
<dbReference type="InterPro" id="IPR007751">
    <property type="entry name" value="DUF676_lipase-like"/>
</dbReference>
<keyword evidence="2" id="KW-0443">Lipid metabolism</keyword>
<dbReference type="PANTHER" id="PTHR12482">
    <property type="entry name" value="LIPASE ROG1-RELATED-RELATED"/>
    <property type="match status" value="1"/>
</dbReference>
<comment type="similarity">
    <text evidence="1">Belongs to the putative lipase ROG1 family.</text>
</comment>
<feature type="region of interest" description="Disordered" evidence="3">
    <location>
        <begin position="518"/>
        <end position="540"/>
    </location>
</feature>
<dbReference type="InterPro" id="IPR044294">
    <property type="entry name" value="Lipase-like"/>
</dbReference>
<dbReference type="VEuPathDB" id="FungiDB:CTRG_04028"/>
<dbReference type="PIRSF" id="PIRSF005412">
    <property type="entry name" value="UCP005412_abhydr"/>
    <property type="match status" value="1"/>
</dbReference>
<dbReference type="RefSeq" id="XP_002549731.1">
    <property type="nucleotide sequence ID" value="XM_002549685.1"/>
</dbReference>
<dbReference type="EMBL" id="GG692399">
    <property type="protein sequence ID" value="EER32357.1"/>
    <property type="molecule type" value="Genomic_DNA"/>
</dbReference>
<dbReference type="PANTHER" id="PTHR12482:SF62">
    <property type="entry name" value="LIPASE ROG1-RELATED"/>
    <property type="match status" value="1"/>
</dbReference>
<gene>
    <name evidence="5" type="ORF">CTRG_04028</name>
</gene>
<dbReference type="HOGENOM" id="CLU_007367_1_0_1"/>
<dbReference type="eggNOG" id="KOG4372">
    <property type="taxonomic scope" value="Eukaryota"/>
</dbReference>
<evidence type="ECO:0000256" key="1">
    <source>
        <dbReference type="ARBA" id="ARBA00007920"/>
    </source>
</evidence>
<dbReference type="OrthoDB" id="5368485at2759"/>
<dbReference type="SUPFAM" id="SSF53474">
    <property type="entry name" value="alpha/beta-Hydrolases"/>
    <property type="match status" value="1"/>
</dbReference>
<dbReference type="GO" id="GO:0047372">
    <property type="term" value="F:monoacylglycerol lipase activity"/>
    <property type="evidence" value="ECO:0007669"/>
    <property type="project" value="TreeGrafter"/>
</dbReference>
<evidence type="ECO:0000313" key="6">
    <source>
        <dbReference type="Proteomes" id="UP000002037"/>
    </source>
</evidence>
<keyword evidence="6" id="KW-1185">Reference proteome</keyword>
<feature type="compositionally biased region" description="Basic residues" evidence="3">
    <location>
        <begin position="527"/>
        <end position="540"/>
    </location>
</feature>
<dbReference type="Pfam" id="PF05057">
    <property type="entry name" value="DUF676"/>
    <property type="match status" value="1"/>
</dbReference>
<dbReference type="Gene3D" id="3.40.50.1820">
    <property type="entry name" value="alpha/beta hydrolase"/>
    <property type="match status" value="1"/>
</dbReference>
<protein>
    <recommendedName>
        <fullName evidence="4">DUF676 domain-containing protein</fullName>
    </recommendedName>
</protein>
<dbReference type="GeneID" id="8297006"/>
<dbReference type="GO" id="GO:0016042">
    <property type="term" value="P:lipid catabolic process"/>
    <property type="evidence" value="ECO:0007669"/>
    <property type="project" value="UniProtKB-KW"/>
</dbReference>
<keyword evidence="2" id="KW-0442">Lipid degradation</keyword>
<dbReference type="InterPro" id="IPR029058">
    <property type="entry name" value="AB_hydrolase_fold"/>
</dbReference>
<evidence type="ECO:0000313" key="5">
    <source>
        <dbReference type="EMBL" id="EER32357.1"/>
    </source>
</evidence>
<dbReference type="Proteomes" id="UP000002037">
    <property type="component" value="Unassembled WGS sequence"/>
</dbReference>
<accession>C5MCS7</accession>
<evidence type="ECO:0000259" key="4">
    <source>
        <dbReference type="Pfam" id="PF05057"/>
    </source>
</evidence>
<dbReference type="AlphaFoldDB" id="C5MCS7"/>
<evidence type="ECO:0000256" key="3">
    <source>
        <dbReference type="SAM" id="MobiDB-lite"/>
    </source>
</evidence>
<sequence>MSISVHPSLWYRDRSGLRIGGVSRYTVEYTRIDPSVSEIYVRLKNIEKTTIRAIHLLSGPFILYCHVVPVNYNYRKPFHPEDVATNSEVVFHNQIKPNQSFNVTLLLNENSLKGTNNDGNDIFQWEIEVVSQIVITTKTEVVYDLMIGDDLRFLKKLNGHNIVTQTLNSFGSNNSSNEHMKKLDVIDGPSTDNHVYNPQLVVKKMTADDIWSNEPRFPKKPVHLIIVTHGIFSNLTADMLYIKDQLELRVKDNILVRGYKYNAGHTEKGVKKLGTNVANYIIDLIEDGTYSFDKISFIGHSLGGLVQLYAIKYILVTKGADYFDKHNIKPTNLISMASPLLGILNEMNFLISWVLDIGTLGKTGRDLTLSNRLPAWSDLSVGDSKKRDSFKPVLETLPDDPLETFLGRFEQLVVYANAINDGIVPLRTAALLYLDYEALGDVSQLKKSRHIKDHPELEERNHPIKSNLSRNSVSEIPEEDNQVVKDIQDATAVNNEQQTASSLMTKLPGKLDNFVNSDSAASEQVTSHKRKHHLTRRQKRYKKFSVKGTESSLFNEILPEQNSLQEQTSVSSHDSQSIVVPPRASAIESAINTIVGPVPSSFYLMNPDQRQHVIFHDKYYQFDTPPGGEINGNKH</sequence>
<name>C5MCS7_CANTT</name>
<organism evidence="5 6">
    <name type="scientific">Candida tropicalis (strain ATCC MYA-3404 / T1)</name>
    <name type="common">Yeast</name>
    <dbReference type="NCBI Taxonomy" id="294747"/>
    <lineage>
        <taxon>Eukaryota</taxon>
        <taxon>Fungi</taxon>
        <taxon>Dikarya</taxon>
        <taxon>Ascomycota</taxon>
        <taxon>Saccharomycotina</taxon>
        <taxon>Pichiomycetes</taxon>
        <taxon>Debaryomycetaceae</taxon>
        <taxon>Candida/Lodderomyces clade</taxon>
        <taxon>Candida</taxon>
    </lineage>
</organism>
<evidence type="ECO:0000256" key="2">
    <source>
        <dbReference type="ARBA" id="ARBA00022963"/>
    </source>
</evidence>